<evidence type="ECO:0000256" key="1">
    <source>
        <dbReference type="SAM" id="MobiDB-lite"/>
    </source>
</evidence>
<dbReference type="Proteomes" id="UP000562352">
    <property type="component" value="Unassembled WGS sequence"/>
</dbReference>
<feature type="compositionally biased region" description="Low complexity" evidence="1">
    <location>
        <begin position="126"/>
        <end position="141"/>
    </location>
</feature>
<protein>
    <recommendedName>
        <fullName evidence="2">CHAT domain-containing protein</fullName>
    </recommendedName>
</protein>
<name>A0A841DGW0_PLAVE</name>
<feature type="region of interest" description="Disordered" evidence="1">
    <location>
        <begin position="190"/>
        <end position="209"/>
    </location>
</feature>
<dbReference type="InterPro" id="IPR024983">
    <property type="entry name" value="CHAT_dom"/>
</dbReference>
<evidence type="ECO:0000313" key="3">
    <source>
        <dbReference type="EMBL" id="MBB5966426.1"/>
    </source>
</evidence>
<dbReference type="RefSeq" id="WP_184946523.1">
    <property type="nucleotide sequence ID" value="NZ_BAAAWZ010000001.1"/>
</dbReference>
<dbReference type="Pfam" id="PF12770">
    <property type="entry name" value="CHAT"/>
    <property type="match status" value="1"/>
</dbReference>
<keyword evidence="4" id="KW-1185">Reference proteome</keyword>
<dbReference type="AlphaFoldDB" id="A0A841DGW0"/>
<organism evidence="3 4">
    <name type="scientific">Planomonospora venezuelensis</name>
    <dbReference type="NCBI Taxonomy" id="1999"/>
    <lineage>
        <taxon>Bacteria</taxon>
        <taxon>Bacillati</taxon>
        <taxon>Actinomycetota</taxon>
        <taxon>Actinomycetes</taxon>
        <taxon>Streptosporangiales</taxon>
        <taxon>Streptosporangiaceae</taxon>
        <taxon>Planomonospora</taxon>
    </lineage>
</organism>
<feature type="domain" description="CHAT" evidence="2">
    <location>
        <begin position="433"/>
        <end position="480"/>
    </location>
</feature>
<comment type="caution">
    <text evidence="3">The sequence shown here is derived from an EMBL/GenBank/DDBJ whole genome shotgun (WGS) entry which is preliminary data.</text>
</comment>
<evidence type="ECO:0000259" key="2">
    <source>
        <dbReference type="Pfam" id="PF12770"/>
    </source>
</evidence>
<feature type="region of interest" description="Disordered" evidence="1">
    <location>
        <begin position="115"/>
        <end position="153"/>
    </location>
</feature>
<accession>A0A841DGW0</accession>
<reference evidence="3 4" key="1">
    <citation type="submission" date="2020-08" db="EMBL/GenBank/DDBJ databases">
        <title>Genomic Encyclopedia of Type Strains, Phase III (KMG-III): the genomes of soil and plant-associated and newly described type strains.</title>
        <authorList>
            <person name="Whitman W."/>
        </authorList>
    </citation>
    <scope>NUCLEOTIDE SEQUENCE [LARGE SCALE GENOMIC DNA]</scope>
    <source>
        <strain evidence="3 4">CECT 3303</strain>
    </source>
</reference>
<dbReference type="EMBL" id="JACHJJ010000023">
    <property type="protein sequence ID" value="MBB5966426.1"/>
    <property type="molecule type" value="Genomic_DNA"/>
</dbReference>
<gene>
    <name evidence="3" type="ORF">FHS22_005717</name>
</gene>
<proteinExistence type="predicted"/>
<evidence type="ECO:0000313" key="4">
    <source>
        <dbReference type="Proteomes" id="UP000562352"/>
    </source>
</evidence>
<sequence>MDPAVPARRKGPSVLHRLTGAFRRPGKRADPAEWEAFPLIEAAGEVVAGWGLEIRAGLAADPAATGADAGAPALRAPFELDVQVIAEGFEAPGGWRVRLRVDEASPYPAAVLPLVALPPDRPGPRGPQRSPGPQGAGAPQAVRDPRLPPDAEAAAAAVRRIRAVYSVQGQVTGFGTRAVAVLGSPGLLGRDPAPAPAPDPVAGTRIRQPRPGGFADVTAVIAHGDRPGRLWWSYLSPHFVTPDRAELCDLGTRASALGRDLLGRADRADAPSRLRAAAGERLAREVPAGFLELLEAVAARIAPRPPRILLLSEDPYVPWELAALERPLDPSLPAFLDCQAVVGRWSLGGRRPGLPAPPVVRGEASALRDGLAALHGTLAAFGEPAELIGLTVPGGTGGLLRVDGSDPVPRLVAGHRLEGAPFVFLAGGADPDLAPAFLVAGAGGAAAPLWPVGGEAARELALELHRRCLAGEPPAEALRSLRCAGSAAALAYRFSGHPSAVLAPPQSTA</sequence>